<dbReference type="GO" id="GO:0006364">
    <property type="term" value="P:rRNA processing"/>
    <property type="evidence" value="ECO:0007669"/>
    <property type="project" value="UniProtKB-ARBA"/>
</dbReference>
<dbReference type="AlphaFoldDB" id="I6ZNV3"/>
<dbReference type="GO" id="GO:0140098">
    <property type="term" value="F:catalytic activity, acting on RNA"/>
    <property type="evidence" value="ECO:0007669"/>
    <property type="project" value="UniProtKB-ARBA"/>
</dbReference>
<dbReference type="OrthoDB" id="1012272at2"/>
<dbReference type="RefSeq" id="WP_014855141.1">
    <property type="nucleotide sequence ID" value="NC_018178.1"/>
</dbReference>
<dbReference type="EMBL" id="CP003557">
    <property type="protein sequence ID" value="AFN73704.1"/>
    <property type="molecule type" value="Genomic_DNA"/>
</dbReference>
<dbReference type="GO" id="GO:0009982">
    <property type="term" value="F:pseudouridine synthase activity"/>
    <property type="evidence" value="ECO:0007669"/>
    <property type="project" value="InterPro"/>
</dbReference>
<dbReference type="SUPFAM" id="SSF55120">
    <property type="entry name" value="Pseudouridine synthase"/>
    <property type="match status" value="1"/>
</dbReference>
<dbReference type="InterPro" id="IPR050343">
    <property type="entry name" value="RsuA_PseudoU_synthase"/>
</dbReference>
<dbReference type="InterPro" id="IPR000748">
    <property type="entry name" value="PsdUridine_synth_RsuA/RluB/E/F"/>
</dbReference>
<dbReference type="Gene3D" id="3.30.70.1560">
    <property type="entry name" value="Alpha-L RNA-binding motif"/>
    <property type="match status" value="1"/>
</dbReference>
<dbReference type="GO" id="GO:0001522">
    <property type="term" value="P:pseudouridine synthesis"/>
    <property type="evidence" value="ECO:0007669"/>
    <property type="project" value="InterPro"/>
</dbReference>
<evidence type="ECO:0000259" key="4">
    <source>
        <dbReference type="Pfam" id="PF00849"/>
    </source>
</evidence>
<accession>I6ZNV3</accession>
<dbReference type="STRING" id="1191523.MROS_0461"/>
<dbReference type="EC" id="5.4.99.-" evidence="3"/>
<dbReference type="Proteomes" id="UP000009011">
    <property type="component" value="Chromosome"/>
</dbReference>
<organism evidence="5 6">
    <name type="scientific">Melioribacter roseus (strain DSM 23840 / JCM 17771 / VKM B-2668 / P3M-2)</name>
    <dbReference type="NCBI Taxonomy" id="1191523"/>
    <lineage>
        <taxon>Bacteria</taxon>
        <taxon>Pseudomonadati</taxon>
        <taxon>Ignavibacteriota</taxon>
        <taxon>Ignavibacteria</taxon>
        <taxon>Ignavibacteriales</taxon>
        <taxon>Melioribacteraceae</taxon>
        <taxon>Melioribacter</taxon>
    </lineage>
</organism>
<dbReference type="InterPro" id="IPR020094">
    <property type="entry name" value="TruA/RsuA/RluB/E/F_N"/>
</dbReference>
<name>I6ZNV3_MELRP</name>
<keyword evidence="2 3" id="KW-0413">Isomerase</keyword>
<dbReference type="InterPro" id="IPR006145">
    <property type="entry name" value="PsdUridine_synth_RsuA/RluA"/>
</dbReference>
<evidence type="ECO:0000256" key="1">
    <source>
        <dbReference type="ARBA" id="ARBA00008348"/>
    </source>
</evidence>
<comment type="similarity">
    <text evidence="1 3">Belongs to the pseudouridine synthase RsuA family.</text>
</comment>
<dbReference type="PATRIC" id="fig|1191523.3.peg.480"/>
<proteinExistence type="inferred from homology"/>
<dbReference type="Pfam" id="PF00849">
    <property type="entry name" value="PseudoU_synth_2"/>
    <property type="match status" value="1"/>
</dbReference>
<evidence type="ECO:0000313" key="5">
    <source>
        <dbReference type="EMBL" id="AFN73704.1"/>
    </source>
</evidence>
<evidence type="ECO:0000313" key="6">
    <source>
        <dbReference type="Proteomes" id="UP000009011"/>
    </source>
</evidence>
<protein>
    <recommendedName>
        <fullName evidence="3">Pseudouridine synthase</fullName>
        <ecNumber evidence="3">5.4.99.-</ecNumber>
    </recommendedName>
</protein>
<dbReference type="PANTHER" id="PTHR47683:SF2">
    <property type="entry name" value="RNA-BINDING S4 DOMAIN-CONTAINING PROTEIN"/>
    <property type="match status" value="1"/>
</dbReference>
<dbReference type="KEGG" id="mro:MROS_0461"/>
<sequence>MRKYKYYLAYKPYGVLSQFSDEQGRRTLKSLFPFPKDVYPVGRLDMDSEGLLLLTNDKRINSLLLSPEYRHEREYYAQVEGIPDESALEKLRKGVMIKGNQTLPAKVRLIETPGLPDRIPPIRKRLNIPTSWLSITLIEGKNRQVRRMTAAVGYPTLRLVRVRIENLRIAKMNPGEVMELKGVALSEFFKNN</sequence>
<dbReference type="InterPro" id="IPR042092">
    <property type="entry name" value="PsdUridine_s_RsuA/RluB/E/F_cat"/>
</dbReference>
<dbReference type="GO" id="GO:0003723">
    <property type="term" value="F:RNA binding"/>
    <property type="evidence" value="ECO:0007669"/>
    <property type="project" value="InterPro"/>
</dbReference>
<evidence type="ECO:0000256" key="3">
    <source>
        <dbReference type="RuleBase" id="RU003887"/>
    </source>
</evidence>
<reference evidence="5 6" key="1">
    <citation type="journal article" date="2013" name="PLoS ONE">
        <title>Genomic analysis of Melioribacter roseus, facultatively anaerobic organotrophic bacterium representing a novel deep lineage within Bacteriodetes/Chlorobi group.</title>
        <authorList>
            <person name="Kadnikov V.V."/>
            <person name="Mardanov A.V."/>
            <person name="Podosokorskaya O.A."/>
            <person name="Gavrilov S.N."/>
            <person name="Kublanov I.V."/>
            <person name="Beletsky A.V."/>
            <person name="Bonch-Osmolovskaya E.A."/>
            <person name="Ravin N.V."/>
        </authorList>
    </citation>
    <scope>NUCLEOTIDE SEQUENCE [LARGE SCALE GENOMIC DNA]</scope>
    <source>
        <strain evidence="6">JCM 17771 / P3M-2</strain>
    </source>
</reference>
<keyword evidence="6" id="KW-1185">Reference proteome</keyword>
<evidence type="ECO:0000256" key="2">
    <source>
        <dbReference type="ARBA" id="ARBA00023235"/>
    </source>
</evidence>
<dbReference type="HOGENOM" id="CLU_024979_8_1_10"/>
<dbReference type="PANTHER" id="PTHR47683">
    <property type="entry name" value="PSEUDOURIDINE SYNTHASE FAMILY PROTEIN-RELATED"/>
    <property type="match status" value="1"/>
</dbReference>
<dbReference type="InterPro" id="IPR018496">
    <property type="entry name" value="PsdUridine_synth_RsuA/RluB_CS"/>
</dbReference>
<dbReference type="NCBIfam" id="TIGR00093">
    <property type="entry name" value="pseudouridine synthase"/>
    <property type="match status" value="1"/>
</dbReference>
<dbReference type="PROSITE" id="PS01149">
    <property type="entry name" value="PSI_RSU"/>
    <property type="match status" value="1"/>
</dbReference>
<feature type="domain" description="Pseudouridine synthase RsuA/RluA-like" evidence="4">
    <location>
        <begin position="6"/>
        <end position="151"/>
    </location>
</feature>
<dbReference type="eggNOG" id="COG1187">
    <property type="taxonomic scope" value="Bacteria"/>
</dbReference>
<dbReference type="InterPro" id="IPR020103">
    <property type="entry name" value="PsdUridine_synth_cat_dom_sf"/>
</dbReference>
<gene>
    <name evidence="5" type="ordered locus">MROS_0461</name>
</gene>
<dbReference type="Gene3D" id="3.30.70.580">
    <property type="entry name" value="Pseudouridine synthase I, catalytic domain, N-terminal subdomain"/>
    <property type="match status" value="1"/>
</dbReference>